<feature type="signal peptide" evidence="1">
    <location>
        <begin position="1"/>
        <end position="15"/>
    </location>
</feature>
<dbReference type="GeneID" id="85364391"/>
<organism evidence="2 3">
    <name type="scientific">Armillaria tabescens</name>
    <name type="common">Ringless honey mushroom</name>
    <name type="synonym">Agaricus tabescens</name>
    <dbReference type="NCBI Taxonomy" id="1929756"/>
    <lineage>
        <taxon>Eukaryota</taxon>
        <taxon>Fungi</taxon>
        <taxon>Dikarya</taxon>
        <taxon>Basidiomycota</taxon>
        <taxon>Agaricomycotina</taxon>
        <taxon>Agaricomycetes</taxon>
        <taxon>Agaricomycetidae</taxon>
        <taxon>Agaricales</taxon>
        <taxon>Marasmiineae</taxon>
        <taxon>Physalacriaceae</taxon>
        <taxon>Desarmillaria</taxon>
    </lineage>
</organism>
<dbReference type="AlphaFoldDB" id="A0AA39N189"/>
<dbReference type="Gene3D" id="3.80.10.10">
    <property type="entry name" value="Ribonuclease Inhibitor"/>
    <property type="match status" value="1"/>
</dbReference>
<protein>
    <recommendedName>
        <fullName evidence="4">F-box domain-containing protein</fullName>
    </recommendedName>
</protein>
<dbReference type="EMBL" id="JAUEPS010000027">
    <property type="protein sequence ID" value="KAK0454232.1"/>
    <property type="molecule type" value="Genomic_DNA"/>
</dbReference>
<sequence>MQHMALGLVLGLFHAMYDILQNFTRNMIEIAAPNLSYHRDQIASTAYRRCRPNTTSNTTLMYSLPQELIDAIIDEIHNDSDARIAWRTLKSCGLVSRIFVRRTREHLFREITIRSIHEDQKFLARSQVHSFVTSLTIKFQSRIRYGGYCTISTLTEFPFLIGVLPNVNKIKLCGMDWKSLSQRFIDSLASRSFVSITLMHTHFPDSNAFYSFLSHLPNLRQFSCFKTTIDDNDRPPFSANFDASHRPRITELSLRKMNQIPAMILSPALSPVNLQSLRILDVFLDEIGQFDQARRFMGLTAQSLEVLRVSQLITPPPDQSQHLPIECLKSIIIEIKDCRLDVFNWWIEHFERYPAMQCSCVHLFVCVTTNQVKKLADYTGWKRLDIALSRTSIRSLVVTLLVTSAKTRASKHSPMKSVIRENLPILMSHQIARVQVGLYKNEVVGGNFHIF</sequence>
<keyword evidence="1" id="KW-0732">Signal</keyword>
<gene>
    <name evidence="2" type="ORF">EV420DRAFT_1765798</name>
</gene>
<dbReference type="InterPro" id="IPR032675">
    <property type="entry name" value="LRR_dom_sf"/>
</dbReference>
<feature type="chain" id="PRO_5041394784" description="F-box domain-containing protein" evidence="1">
    <location>
        <begin position="16"/>
        <end position="451"/>
    </location>
</feature>
<keyword evidence="3" id="KW-1185">Reference proteome</keyword>
<evidence type="ECO:0008006" key="4">
    <source>
        <dbReference type="Google" id="ProtNLM"/>
    </source>
</evidence>
<dbReference type="RefSeq" id="XP_060328620.1">
    <property type="nucleotide sequence ID" value="XM_060480843.1"/>
</dbReference>
<accession>A0AA39N189</accession>
<dbReference type="Proteomes" id="UP001175211">
    <property type="component" value="Unassembled WGS sequence"/>
</dbReference>
<evidence type="ECO:0000313" key="3">
    <source>
        <dbReference type="Proteomes" id="UP001175211"/>
    </source>
</evidence>
<name>A0AA39N189_ARMTA</name>
<reference evidence="2" key="1">
    <citation type="submission" date="2023-06" db="EMBL/GenBank/DDBJ databases">
        <authorList>
            <consortium name="Lawrence Berkeley National Laboratory"/>
            <person name="Ahrendt S."/>
            <person name="Sahu N."/>
            <person name="Indic B."/>
            <person name="Wong-Bajracharya J."/>
            <person name="Merenyi Z."/>
            <person name="Ke H.-M."/>
            <person name="Monk M."/>
            <person name="Kocsube S."/>
            <person name="Drula E."/>
            <person name="Lipzen A."/>
            <person name="Balint B."/>
            <person name="Henrissat B."/>
            <person name="Andreopoulos B."/>
            <person name="Martin F.M."/>
            <person name="Harder C.B."/>
            <person name="Rigling D."/>
            <person name="Ford K.L."/>
            <person name="Foster G.D."/>
            <person name="Pangilinan J."/>
            <person name="Papanicolaou A."/>
            <person name="Barry K."/>
            <person name="LaButti K."/>
            <person name="Viragh M."/>
            <person name="Koriabine M."/>
            <person name="Yan M."/>
            <person name="Riley R."/>
            <person name="Champramary S."/>
            <person name="Plett K.L."/>
            <person name="Tsai I.J."/>
            <person name="Slot J."/>
            <person name="Sipos G."/>
            <person name="Plett J."/>
            <person name="Nagy L.G."/>
            <person name="Grigoriev I.V."/>
        </authorList>
    </citation>
    <scope>NUCLEOTIDE SEQUENCE</scope>
    <source>
        <strain evidence="2">CCBAS 213</strain>
    </source>
</reference>
<proteinExistence type="predicted"/>
<dbReference type="SUPFAM" id="SSF52047">
    <property type="entry name" value="RNI-like"/>
    <property type="match status" value="1"/>
</dbReference>
<evidence type="ECO:0000256" key="1">
    <source>
        <dbReference type="SAM" id="SignalP"/>
    </source>
</evidence>
<comment type="caution">
    <text evidence="2">The sequence shown here is derived from an EMBL/GenBank/DDBJ whole genome shotgun (WGS) entry which is preliminary data.</text>
</comment>
<evidence type="ECO:0000313" key="2">
    <source>
        <dbReference type="EMBL" id="KAK0454232.1"/>
    </source>
</evidence>